<dbReference type="Proteomes" id="UP000298050">
    <property type="component" value="Unassembled WGS sequence"/>
</dbReference>
<evidence type="ECO:0000313" key="2">
    <source>
        <dbReference type="EMBL" id="TGD75644.1"/>
    </source>
</evidence>
<feature type="domain" description="DUF403" evidence="1">
    <location>
        <begin position="3"/>
        <end position="307"/>
    </location>
</feature>
<reference evidence="2 3" key="1">
    <citation type="submission" date="2019-04" db="EMBL/GenBank/DDBJ databases">
        <title>Taxonomy of novel Haliea sp. from mangrove soil of West Coast of India.</title>
        <authorList>
            <person name="Verma A."/>
            <person name="Kumar P."/>
            <person name="Krishnamurthi S."/>
        </authorList>
    </citation>
    <scope>NUCLEOTIDE SEQUENCE [LARGE SCALE GENOMIC DNA]</scope>
    <source>
        <strain evidence="2 3">SAOS-164</strain>
    </source>
</reference>
<dbReference type="RefSeq" id="WP_135440896.1">
    <property type="nucleotide sequence ID" value="NZ_SRLE01000002.1"/>
</dbReference>
<dbReference type="InterPro" id="IPR007296">
    <property type="entry name" value="DUF403"/>
</dbReference>
<accession>A0A4Z0M855</accession>
<dbReference type="PANTHER" id="PTHR34595:SF7">
    <property type="entry name" value="SLL1039 PROTEIN"/>
    <property type="match status" value="1"/>
</dbReference>
<evidence type="ECO:0000313" key="3">
    <source>
        <dbReference type="Proteomes" id="UP000298050"/>
    </source>
</evidence>
<dbReference type="PANTHER" id="PTHR34595">
    <property type="entry name" value="BLR5612 PROTEIN"/>
    <property type="match status" value="1"/>
</dbReference>
<organism evidence="2 3">
    <name type="scientific">Mangrovimicrobium sediminis</name>
    <dbReference type="NCBI Taxonomy" id="2562682"/>
    <lineage>
        <taxon>Bacteria</taxon>
        <taxon>Pseudomonadati</taxon>
        <taxon>Pseudomonadota</taxon>
        <taxon>Gammaproteobacteria</taxon>
        <taxon>Cellvibrionales</taxon>
        <taxon>Halieaceae</taxon>
        <taxon>Mangrovimicrobium</taxon>
    </lineage>
</organism>
<dbReference type="Pfam" id="PF04168">
    <property type="entry name" value="Alpha-E"/>
    <property type="match status" value="1"/>
</dbReference>
<dbReference type="InterPro" id="IPR051680">
    <property type="entry name" value="ATP-dep_Glu-Cys_Ligase-2"/>
</dbReference>
<name>A0A4Z0M855_9GAMM</name>
<proteinExistence type="predicted"/>
<keyword evidence="3" id="KW-1185">Reference proteome</keyword>
<dbReference type="AlphaFoldDB" id="A0A4Z0M855"/>
<sequence>MRLLSRVAERLYWMARYLERAEDTARVTQAYTHLVLDIPMGTELGWDALVRILDGQPVFEQSYRAYNEQNVLSFVITDEDNFGSIRQSIKSARENVRTTRDVLPAEVWEHVNELYLYAQETAEKSVGRRHRHQFLDQVISRCQVISGLVITTMTRDDTYRFMALGHMVERADMTTRIIDVGAGALMQQDRHNPTIDPLVWSSLLQSLSAMSAYRRKVGPIPEAAPVVDFLFKEATLPRSLSFCLNGLRAELSQLSHHKPALKELERARRRLSRLNPENVSWEELHRFIDRIQLDINALSDSVAETWFLPRQEP</sequence>
<dbReference type="OrthoDB" id="9803532at2"/>
<protein>
    <submittedName>
        <fullName evidence="2">Alpha-E domain-containing protein</fullName>
    </submittedName>
</protein>
<gene>
    <name evidence="2" type="ORF">E4634_01785</name>
</gene>
<dbReference type="EMBL" id="SRLE01000002">
    <property type="protein sequence ID" value="TGD75644.1"/>
    <property type="molecule type" value="Genomic_DNA"/>
</dbReference>
<comment type="caution">
    <text evidence="2">The sequence shown here is derived from an EMBL/GenBank/DDBJ whole genome shotgun (WGS) entry which is preliminary data.</text>
</comment>
<evidence type="ECO:0000259" key="1">
    <source>
        <dbReference type="Pfam" id="PF04168"/>
    </source>
</evidence>